<evidence type="ECO:0000313" key="3">
    <source>
        <dbReference type="Proteomes" id="UP000023776"/>
    </source>
</evidence>
<protein>
    <recommendedName>
        <fullName evidence="4">Polypeptide-transport-associated ShlB-type domain-containing protein</fullName>
    </recommendedName>
</protein>
<dbReference type="PATRIC" id="fig|981333.9.peg.305"/>
<evidence type="ECO:0008006" key="4">
    <source>
        <dbReference type="Google" id="ProtNLM"/>
    </source>
</evidence>
<evidence type="ECO:0000256" key="1">
    <source>
        <dbReference type="SAM" id="SignalP"/>
    </source>
</evidence>
<keyword evidence="3" id="KW-1185">Reference proteome</keyword>
<organism evidence="2 3">
    <name type="scientific">Acinetobacter parvus DSM 16617 = CIP 108168</name>
    <dbReference type="NCBI Taxonomy" id="981333"/>
    <lineage>
        <taxon>Bacteria</taxon>
        <taxon>Pseudomonadati</taxon>
        <taxon>Pseudomonadota</taxon>
        <taxon>Gammaproteobacteria</taxon>
        <taxon>Moraxellales</taxon>
        <taxon>Moraxellaceae</taxon>
        <taxon>Acinetobacter</taxon>
    </lineage>
</organism>
<dbReference type="EMBL" id="APOM01000007">
    <property type="protein sequence ID" value="ENU37509.1"/>
    <property type="molecule type" value="Genomic_DNA"/>
</dbReference>
<sequence>MNFLKRSAFIVLFAVMGFPTVQAEEVTTLPTIRVMAESELREEVGPVPFQEDMKVRQALQHRIYKTHSDMQNETIKESTATVDYQPKAADPDPSQIPLQLQPYNIFAVAEGFQSSDPTNGLFKMLQPFNITRDNVDGIRDGTIKINFDEVLRLQQQIRDELKSQNQFLMR</sequence>
<keyword evidence="1" id="KW-0732">Signal</keyword>
<dbReference type="GeneID" id="99691430"/>
<proteinExistence type="predicted"/>
<feature type="signal peptide" evidence="1">
    <location>
        <begin position="1"/>
        <end position="23"/>
    </location>
</feature>
<dbReference type="RefSeq" id="WP_004680720.1">
    <property type="nucleotide sequence ID" value="NZ_AIEB01000013.1"/>
</dbReference>
<name>N8RVF7_9GAMM</name>
<evidence type="ECO:0000313" key="2">
    <source>
        <dbReference type="EMBL" id="ENU37509.1"/>
    </source>
</evidence>
<dbReference type="Proteomes" id="UP000023776">
    <property type="component" value="Unassembled WGS sequence"/>
</dbReference>
<accession>N8RVF7</accession>
<dbReference type="HOGENOM" id="CLU_133062_0_0_6"/>
<comment type="caution">
    <text evidence="2">The sequence shown here is derived from an EMBL/GenBank/DDBJ whole genome shotgun (WGS) entry which is preliminary data.</text>
</comment>
<dbReference type="AlphaFoldDB" id="N8RVF7"/>
<gene>
    <name evidence="2" type="ORF">F988_00312</name>
</gene>
<feature type="chain" id="PRO_5004132425" description="Polypeptide-transport-associated ShlB-type domain-containing protein" evidence="1">
    <location>
        <begin position="24"/>
        <end position="170"/>
    </location>
</feature>
<reference evidence="2 3" key="1">
    <citation type="submission" date="2013-02" db="EMBL/GenBank/DDBJ databases">
        <title>The Genome Sequence of Acinetobacter parvus CIP 108168.</title>
        <authorList>
            <consortium name="The Broad Institute Genome Sequencing Platform"/>
            <consortium name="The Broad Institute Genome Sequencing Center for Infectious Disease"/>
            <person name="Cerqueira G."/>
            <person name="Feldgarden M."/>
            <person name="Courvalin P."/>
            <person name="Perichon B."/>
            <person name="Grillot-Courvalin C."/>
            <person name="Clermont D."/>
            <person name="Rocha E."/>
            <person name="Yoon E.-J."/>
            <person name="Nemec A."/>
            <person name="Walker B."/>
            <person name="Young S.K."/>
            <person name="Zeng Q."/>
            <person name="Gargeya S."/>
            <person name="Fitzgerald M."/>
            <person name="Haas B."/>
            <person name="Abouelleil A."/>
            <person name="Alvarado L."/>
            <person name="Arachchi H.M."/>
            <person name="Berlin A.M."/>
            <person name="Chapman S.B."/>
            <person name="Dewar J."/>
            <person name="Goldberg J."/>
            <person name="Griggs A."/>
            <person name="Gujja S."/>
            <person name="Hansen M."/>
            <person name="Howarth C."/>
            <person name="Imamovic A."/>
            <person name="Larimer J."/>
            <person name="McCowan C."/>
            <person name="Murphy C."/>
            <person name="Neiman D."/>
            <person name="Pearson M."/>
            <person name="Priest M."/>
            <person name="Roberts A."/>
            <person name="Saif S."/>
            <person name="Shea T."/>
            <person name="Sisk P."/>
            <person name="Sykes S."/>
            <person name="Wortman J."/>
            <person name="Nusbaum C."/>
            <person name="Birren B."/>
        </authorList>
    </citation>
    <scope>NUCLEOTIDE SEQUENCE [LARGE SCALE GENOMIC DNA]</scope>
    <source>
        <strain evidence="2 3">CIP 108168</strain>
    </source>
</reference>